<gene>
    <name evidence="3" type="ORF">C12CBH8_01610</name>
</gene>
<accession>A0A7I8D1F3</accession>
<dbReference type="Gene3D" id="2.160.20.10">
    <property type="entry name" value="Single-stranded right-handed beta-helix, Pectin lyase-like"/>
    <property type="match status" value="1"/>
</dbReference>
<dbReference type="InterPro" id="IPR006626">
    <property type="entry name" value="PbH1"/>
</dbReference>
<dbReference type="InterPro" id="IPR023833">
    <property type="entry name" value="Signal_pept_SipW-depend-type"/>
</dbReference>
<evidence type="ECO:0000256" key="1">
    <source>
        <dbReference type="SAM" id="SignalP"/>
    </source>
</evidence>
<proteinExistence type="predicted"/>
<dbReference type="InterPro" id="IPR011050">
    <property type="entry name" value="Pectin_lyase_fold/virulence"/>
</dbReference>
<protein>
    <recommendedName>
        <fullName evidence="2">Right handed beta helix domain-containing protein</fullName>
    </recommendedName>
</protein>
<feature type="chain" id="PRO_5030957038" description="Right handed beta helix domain-containing protein" evidence="1">
    <location>
        <begin position="32"/>
        <end position="447"/>
    </location>
</feature>
<dbReference type="EMBL" id="AP023321">
    <property type="protein sequence ID" value="BCI59522.1"/>
    <property type="molecule type" value="Genomic_DNA"/>
</dbReference>
<dbReference type="Proteomes" id="UP000593890">
    <property type="component" value="Chromosome"/>
</dbReference>
<dbReference type="RefSeq" id="WP_215533364.1">
    <property type="nucleotide sequence ID" value="NZ_AP023321.1"/>
</dbReference>
<organism evidence="3 4">
    <name type="scientific">Solibaculum mannosilyticum</name>
    <dbReference type="NCBI Taxonomy" id="2780922"/>
    <lineage>
        <taxon>Bacteria</taxon>
        <taxon>Bacillati</taxon>
        <taxon>Bacillota</taxon>
        <taxon>Clostridia</taxon>
        <taxon>Eubacteriales</taxon>
        <taxon>Oscillospiraceae</taxon>
        <taxon>Solibaculum</taxon>
    </lineage>
</organism>
<reference evidence="4" key="1">
    <citation type="submission" date="2020-07" db="EMBL/GenBank/DDBJ databases">
        <title>Complete genome sequencing of Clostridia bacterium strain 12CBH8.</title>
        <authorList>
            <person name="Sakamoto M."/>
            <person name="Murakami T."/>
            <person name="Mori H."/>
        </authorList>
    </citation>
    <scope>NUCLEOTIDE SEQUENCE [LARGE SCALE GENOMIC DNA]</scope>
    <source>
        <strain evidence="4">12CBH8</strain>
    </source>
</reference>
<evidence type="ECO:0000313" key="3">
    <source>
        <dbReference type="EMBL" id="BCI59522.1"/>
    </source>
</evidence>
<keyword evidence="1" id="KW-0732">Signal</keyword>
<dbReference type="InterPro" id="IPR012334">
    <property type="entry name" value="Pectin_lyas_fold"/>
</dbReference>
<evidence type="ECO:0000313" key="4">
    <source>
        <dbReference type="Proteomes" id="UP000593890"/>
    </source>
</evidence>
<dbReference type="SMART" id="SM00710">
    <property type="entry name" value="PbH1"/>
    <property type="match status" value="4"/>
</dbReference>
<name>A0A7I8D1F3_9FIRM</name>
<dbReference type="KEGG" id="sman:C12CBH8_01610"/>
<evidence type="ECO:0000259" key="2">
    <source>
        <dbReference type="Pfam" id="PF13229"/>
    </source>
</evidence>
<keyword evidence="4" id="KW-1185">Reference proteome</keyword>
<dbReference type="NCBIfam" id="TIGR04088">
    <property type="entry name" value="cognate_SipW"/>
    <property type="match status" value="1"/>
</dbReference>
<feature type="signal peptide" evidence="1">
    <location>
        <begin position="1"/>
        <end position="31"/>
    </location>
</feature>
<dbReference type="InterPro" id="IPR039448">
    <property type="entry name" value="Beta_helix"/>
</dbReference>
<feature type="domain" description="Right handed beta helix" evidence="2">
    <location>
        <begin position="286"/>
        <end position="427"/>
    </location>
</feature>
<sequence length="447" mass="47369">MEVKKTSKKTLVASGLAVAVSVALLAGTTFAWFTDSVVNKGNSIQSGTLGITAEAYEVDASKDTYTIDGLNGGKAFGFEDTANDLENEDYHVIQENNWEPGQSNAKLLKVTNNGSLAAKIKLQAAVADSGLENALWFDFIKVEDGEAVGQFTKRPMSQLADFVSTMDNTILNAKESLEFILAYGMNEEAGNEYQDKGYSADVSIVATQATVEEDGFGNDQYDKNATYPVASLDEFKDALDKAEAGDVISMSDDITVNETINVTKDITIQGNGATFAAPANETSSYAINVASTSATIEGCTFTKGVGVHLQPGAGDVVISGCTFSGGKKSVYVNGGNTGSVVIENCTISKSLNIEGANNTAKDVTVRNNVFKGASDGTLTLAGNLENVEICNNQFQGLTDIRVYNQGGFAPNFTNVTAHDNTYAKNALIQFDNEADKDQITESNNTKA</sequence>
<dbReference type="Pfam" id="PF13229">
    <property type="entry name" value="Beta_helix"/>
    <property type="match status" value="1"/>
</dbReference>
<dbReference type="SUPFAM" id="SSF51126">
    <property type="entry name" value="Pectin lyase-like"/>
    <property type="match status" value="1"/>
</dbReference>
<dbReference type="AlphaFoldDB" id="A0A7I8D1F3"/>